<evidence type="ECO:0000256" key="1">
    <source>
        <dbReference type="SAM" id="MobiDB-lite"/>
    </source>
</evidence>
<dbReference type="AlphaFoldDB" id="A0A6A3DWD0"/>
<protein>
    <submittedName>
        <fullName evidence="2">Uncharacterized protein</fullName>
    </submittedName>
</protein>
<dbReference type="InterPro" id="IPR021109">
    <property type="entry name" value="Peptidase_aspartic_dom_sf"/>
</dbReference>
<accession>A0A6A3DWD0</accession>
<dbReference type="EMBL" id="QXGF01003249">
    <property type="protein sequence ID" value="KAE8922008.1"/>
    <property type="molecule type" value="Genomic_DNA"/>
</dbReference>
<proteinExistence type="predicted"/>
<dbReference type="Gene3D" id="2.40.70.10">
    <property type="entry name" value="Acid Proteases"/>
    <property type="match status" value="1"/>
</dbReference>
<gene>
    <name evidence="2" type="ORF">PF009_g27718</name>
</gene>
<feature type="region of interest" description="Disordered" evidence="1">
    <location>
        <begin position="1"/>
        <end position="35"/>
    </location>
</feature>
<organism evidence="2 3">
    <name type="scientific">Phytophthora fragariae</name>
    <dbReference type="NCBI Taxonomy" id="53985"/>
    <lineage>
        <taxon>Eukaryota</taxon>
        <taxon>Sar</taxon>
        <taxon>Stramenopiles</taxon>
        <taxon>Oomycota</taxon>
        <taxon>Peronosporomycetes</taxon>
        <taxon>Peronosporales</taxon>
        <taxon>Peronosporaceae</taxon>
        <taxon>Phytophthora</taxon>
    </lineage>
</organism>
<sequence length="206" mass="22229">MNSSTAPPRRKLTKERLEKSAERNTIPGSKPDTNSANVTRLHRIRVCLSPEGGTVLLEGVLSVPLCADSGATWNSMSERVYGKLVAMCPGVASVELEKPIVCTTVGGDLEVTRAVNVHITLRAAAGPVSIGSPVKCLIVPGDLEESLLGKEMLVSIGIDVDRELEMLAFQGQQEDSEESDEPEVSSTPEMELWWRKLSSAGFRLTI</sequence>
<reference evidence="2 3" key="1">
    <citation type="submission" date="2018-08" db="EMBL/GenBank/DDBJ databases">
        <title>Genomic investigation of the strawberry pathogen Phytophthora fragariae indicates pathogenicity is determined by transcriptional variation in three key races.</title>
        <authorList>
            <person name="Adams T.M."/>
            <person name="Armitage A.D."/>
            <person name="Sobczyk M.K."/>
            <person name="Bates H.J."/>
            <person name="Dunwell J.M."/>
            <person name="Nellist C.F."/>
            <person name="Harrison R.J."/>
        </authorList>
    </citation>
    <scope>NUCLEOTIDE SEQUENCE [LARGE SCALE GENOMIC DNA]</scope>
    <source>
        <strain evidence="2 3">NOV-9</strain>
    </source>
</reference>
<dbReference type="Proteomes" id="UP000429523">
    <property type="component" value="Unassembled WGS sequence"/>
</dbReference>
<name>A0A6A3DWD0_9STRA</name>
<comment type="caution">
    <text evidence="2">The sequence shown here is derived from an EMBL/GenBank/DDBJ whole genome shotgun (WGS) entry which is preliminary data.</text>
</comment>
<evidence type="ECO:0000313" key="2">
    <source>
        <dbReference type="EMBL" id="KAE8922008.1"/>
    </source>
</evidence>
<evidence type="ECO:0000313" key="3">
    <source>
        <dbReference type="Proteomes" id="UP000429523"/>
    </source>
</evidence>